<proteinExistence type="predicted"/>
<dbReference type="EMBL" id="JAHUTI010079520">
    <property type="protein sequence ID" value="MED6257758.1"/>
    <property type="molecule type" value="Genomic_DNA"/>
</dbReference>
<gene>
    <name evidence="1" type="ORF">ATANTOWER_030872</name>
</gene>
<evidence type="ECO:0000313" key="2">
    <source>
        <dbReference type="Proteomes" id="UP001345963"/>
    </source>
</evidence>
<reference evidence="1 2" key="1">
    <citation type="submission" date="2021-07" db="EMBL/GenBank/DDBJ databases">
        <authorList>
            <person name="Palmer J.M."/>
        </authorList>
    </citation>
    <scope>NUCLEOTIDE SEQUENCE [LARGE SCALE GENOMIC DNA]</scope>
    <source>
        <strain evidence="1 2">AT_MEX2019</strain>
        <tissue evidence="1">Muscle</tissue>
    </source>
</reference>
<comment type="caution">
    <text evidence="1">The sequence shown here is derived from an EMBL/GenBank/DDBJ whole genome shotgun (WGS) entry which is preliminary data.</text>
</comment>
<sequence length="100" mass="11566">MFNKPDCKLQTFLQCCSVVPVAQRLNGGRLNQINIICVDHMISAMTYSDLLRLLNGKASLSVNPSSATRRFKVLYMMKTHEHTVQWRNQVKKSWTTDEMF</sequence>
<accession>A0ABU7C7R9</accession>
<evidence type="ECO:0000313" key="1">
    <source>
        <dbReference type="EMBL" id="MED6257758.1"/>
    </source>
</evidence>
<name>A0ABU7C7R9_9TELE</name>
<keyword evidence="2" id="KW-1185">Reference proteome</keyword>
<dbReference type="Proteomes" id="UP001345963">
    <property type="component" value="Unassembled WGS sequence"/>
</dbReference>
<protein>
    <submittedName>
        <fullName evidence="1">Uncharacterized protein</fullName>
    </submittedName>
</protein>
<organism evidence="1 2">
    <name type="scientific">Ataeniobius toweri</name>
    <dbReference type="NCBI Taxonomy" id="208326"/>
    <lineage>
        <taxon>Eukaryota</taxon>
        <taxon>Metazoa</taxon>
        <taxon>Chordata</taxon>
        <taxon>Craniata</taxon>
        <taxon>Vertebrata</taxon>
        <taxon>Euteleostomi</taxon>
        <taxon>Actinopterygii</taxon>
        <taxon>Neopterygii</taxon>
        <taxon>Teleostei</taxon>
        <taxon>Neoteleostei</taxon>
        <taxon>Acanthomorphata</taxon>
        <taxon>Ovalentaria</taxon>
        <taxon>Atherinomorphae</taxon>
        <taxon>Cyprinodontiformes</taxon>
        <taxon>Goodeidae</taxon>
        <taxon>Ataeniobius</taxon>
    </lineage>
</organism>